<evidence type="ECO:0000256" key="1">
    <source>
        <dbReference type="SAM" id="MobiDB-lite"/>
    </source>
</evidence>
<feature type="domain" description="Zinc knuckle CX2CX4HX4C" evidence="2">
    <location>
        <begin position="160"/>
        <end position="206"/>
    </location>
</feature>
<comment type="caution">
    <text evidence="3">The sequence shown here is derived from an EMBL/GenBank/DDBJ whole genome shotgun (WGS) entry which is preliminary data.</text>
</comment>
<evidence type="ECO:0000313" key="4">
    <source>
        <dbReference type="Proteomes" id="UP000886595"/>
    </source>
</evidence>
<keyword evidence="4" id="KW-1185">Reference proteome</keyword>
<evidence type="ECO:0000313" key="3">
    <source>
        <dbReference type="EMBL" id="KAG2299362.1"/>
    </source>
</evidence>
<accession>A0A8X7S3W1</accession>
<protein>
    <recommendedName>
        <fullName evidence="2">Zinc knuckle CX2CX4HX4C domain-containing protein</fullName>
    </recommendedName>
</protein>
<feature type="region of interest" description="Disordered" evidence="1">
    <location>
        <begin position="208"/>
        <end position="272"/>
    </location>
</feature>
<reference evidence="3 4" key="1">
    <citation type="submission" date="2020-02" db="EMBL/GenBank/DDBJ databases">
        <authorList>
            <person name="Ma Q."/>
            <person name="Huang Y."/>
            <person name="Song X."/>
            <person name="Pei D."/>
        </authorList>
    </citation>
    <scope>NUCLEOTIDE SEQUENCE [LARGE SCALE GENOMIC DNA]</scope>
    <source>
        <strain evidence="3">Sxm20200214</strain>
        <tissue evidence="3">Leaf</tissue>
    </source>
</reference>
<dbReference type="AlphaFoldDB" id="A0A8X7S3W1"/>
<dbReference type="Proteomes" id="UP000886595">
    <property type="component" value="Unassembled WGS sequence"/>
</dbReference>
<dbReference type="Pfam" id="PF14392">
    <property type="entry name" value="zf-CCHC_4"/>
    <property type="match status" value="1"/>
</dbReference>
<gene>
    <name evidence="3" type="ORF">Bca52824_035834</name>
</gene>
<feature type="compositionally biased region" description="Basic and acidic residues" evidence="1">
    <location>
        <begin position="208"/>
        <end position="224"/>
    </location>
</feature>
<name>A0A8X7S3W1_BRACI</name>
<evidence type="ECO:0000259" key="2">
    <source>
        <dbReference type="Pfam" id="PF14392"/>
    </source>
</evidence>
<proteinExistence type="predicted"/>
<organism evidence="3 4">
    <name type="scientific">Brassica carinata</name>
    <name type="common">Ethiopian mustard</name>
    <name type="synonym">Abyssinian cabbage</name>
    <dbReference type="NCBI Taxonomy" id="52824"/>
    <lineage>
        <taxon>Eukaryota</taxon>
        <taxon>Viridiplantae</taxon>
        <taxon>Streptophyta</taxon>
        <taxon>Embryophyta</taxon>
        <taxon>Tracheophyta</taxon>
        <taxon>Spermatophyta</taxon>
        <taxon>Magnoliopsida</taxon>
        <taxon>eudicotyledons</taxon>
        <taxon>Gunneridae</taxon>
        <taxon>Pentapetalae</taxon>
        <taxon>rosids</taxon>
        <taxon>malvids</taxon>
        <taxon>Brassicales</taxon>
        <taxon>Brassicaceae</taxon>
        <taxon>Brassiceae</taxon>
        <taxon>Brassica</taxon>
    </lineage>
</organism>
<dbReference type="InterPro" id="IPR025836">
    <property type="entry name" value="Zn_knuckle_CX2CX4HX4C"/>
</dbReference>
<dbReference type="EMBL" id="JAAMPC010000008">
    <property type="protein sequence ID" value="KAG2299362.1"/>
    <property type="molecule type" value="Genomic_DNA"/>
</dbReference>
<feature type="compositionally biased region" description="Basic and acidic residues" evidence="1">
    <location>
        <begin position="238"/>
        <end position="256"/>
    </location>
</feature>
<sequence>MKIGRIWWTSVEIKLLGYRNGVSASKKGWAISIEIILIGSREAIGGERYACIKKEIFSQRAKGFSESLLTKRYELYGMEKGQWFVKYGGKKVEIQKKGLKITIPKFDNSSLISSYERTLIGRFMNPLKQDMQQLMTHLPRMGRSSSTLKKKKTFLGVVMDGFKPLVFSSRVEFYTGEETKVALRYEKLHGLCRLCNSLRHDQSRCLTQEESKNGGDGDFPHKPDNGNQGSKAPSYKDAVTRDQEQGYDRRDRRNERGSSYGSYPKDDVKGKE</sequence>